<sequence>MMKKILTILLCTSFIIISCTKVYEGENVDPNKPTEASPETLLKGIELANIMVQVGHIQRITGMWTGHYKGVTLLYKNLAEYNLSADESNLHWQTVYQGVVKQAHLLRQGLPGNKTFSGITKILEAHALGSTTALYGNIPFSQAADESYPDPVFDNQADVYTGIQKLLDEAIAELTSVPSSATISEDLFFAGKSTSWIAVANTLKARYYLEAKDYTKAYASALLGINALNLSLKYYPPGVVTTTDANLIYEFINVRGGYLSTNGAFLQDVLLKAGTLNTRNNAKTNEDARSKYFKITGTSATAELGVANKTAPMPMVTYEENLLILAEAGVRTLGFAEGLAQLNKVRALLRTNLGLAAMPATGGTILYNDYVATDFDPGGICNADNITPLRALLREIVEERYVTLNGTIVPFNDARRLRKTENDINVPVPFNISTATQYPERLIYAQNEINANPNVPAPLPGIYIKTPVNQ</sequence>
<dbReference type="InterPro" id="IPR011990">
    <property type="entry name" value="TPR-like_helical_dom_sf"/>
</dbReference>
<feature type="signal peptide" evidence="1">
    <location>
        <begin position="1"/>
        <end position="24"/>
    </location>
</feature>
<dbReference type="Gene3D" id="1.25.40.390">
    <property type="match status" value="1"/>
</dbReference>
<dbReference type="Pfam" id="PF12771">
    <property type="entry name" value="SusD-like_2"/>
    <property type="match status" value="1"/>
</dbReference>
<comment type="caution">
    <text evidence="2">The sequence shown here is derived from an EMBL/GenBank/DDBJ whole genome shotgun (WGS) entry which is preliminary data.</text>
</comment>
<gene>
    <name evidence="2" type="ORF">FAM09_10655</name>
</gene>
<dbReference type="PROSITE" id="PS51257">
    <property type="entry name" value="PROKAR_LIPOPROTEIN"/>
    <property type="match status" value="1"/>
</dbReference>
<evidence type="ECO:0000313" key="2">
    <source>
        <dbReference type="EMBL" id="THU40319.1"/>
    </source>
</evidence>
<protein>
    <submittedName>
        <fullName evidence="2">SusD/RagB family nutrient-binding outer membrane lipoprotein</fullName>
    </submittedName>
</protein>
<dbReference type="AlphaFoldDB" id="A0A4S8HZN6"/>
<keyword evidence="2" id="KW-0449">Lipoprotein</keyword>
<proteinExistence type="predicted"/>
<keyword evidence="3" id="KW-1185">Reference proteome</keyword>
<organism evidence="2 3">
    <name type="scientific">Niastella caeni</name>
    <dbReference type="NCBI Taxonomy" id="2569763"/>
    <lineage>
        <taxon>Bacteria</taxon>
        <taxon>Pseudomonadati</taxon>
        <taxon>Bacteroidota</taxon>
        <taxon>Chitinophagia</taxon>
        <taxon>Chitinophagales</taxon>
        <taxon>Chitinophagaceae</taxon>
        <taxon>Niastella</taxon>
    </lineage>
</organism>
<accession>A0A4S8HZN6</accession>
<dbReference type="OrthoDB" id="725917at2"/>
<dbReference type="SUPFAM" id="SSF48452">
    <property type="entry name" value="TPR-like"/>
    <property type="match status" value="1"/>
</dbReference>
<keyword evidence="1" id="KW-0732">Signal</keyword>
<dbReference type="EMBL" id="STFF01000002">
    <property type="protein sequence ID" value="THU40319.1"/>
    <property type="molecule type" value="Genomic_DNA"/>
</dbReference>
<reference evidence="2 3" key="1">
    <citation type="submission" date="2019-04" db="EMBL/GenBank/DDBJ databases">
        <title>Niastella caeni sp. nov., isolated from activated sludge.</title>
        <authorList>
            <person name="Sheng M."/>
        </authorList>
    </citation>
    <scope>NUCLEOTIDE SEQUENCE [LARGE SCALE GENOMIC DNA]</scope>
    <source>
        <strain evidence="2 3">HX-2-15</strain>
    </source>
</reference>
<dbReference type="InterPro" id="IPR041662">
    <property type="entry name" value="SusD-like_2"/>
</dbReference>
<name>A0A4S8HZN6_9BACT</name>
<evidence type="ECO:0000256" key="1">
    <source>
        <dbReference type="SAM" id="SignalP"/>
    </source>
</evidence>
<feature type="chain" id="PRO_5020227562" evidence="1">
    <location>
        <begin position="25"/>
        <end position="470"/>
    </location>
</feature>
<dbReference type="Proteomes" id="UP000306918">
    <property type="component" value="Unassembled WGS sequence"/>
</dbReference>
<evidence type="ECO:0000313" key="3">
    <source>
        <dbReference type="Proteomes" id="UP000306918"/>
    </source>
</evidence>